<gene>
    <name evidence="1" type="ORF">AVEN_261235_1</name>
</gene>
<proteinExistence type="predicted"/>
<accession>A0A4Y2GM48</accession>
<dbReference type="OrthoDB" id="8936366at2759"/>
<dbReference type="Proteomes" id="UP000499080">
    <property type="component" value="Unassembled WGS sequence"/>
</dbReference>
<protein>
    <recommendedName>
        <fullName evidence="3">RNA-directed DNA polymerase from mobile element jockey</fullName>
    </recommendedName>
</protein>
<evidence type="ECO:0000313" key="2">
    <source>
        <dbReference type="Proteomes" id="UP000499080"/>
    </source>
</evidence>
<keyword evidence="2" id="KW-1185">Reference proteome</keyword>
<dbReference type="AlphaFoldDB" id="A0A4Y2GM48"/>
<evidence type="ECO:0000313" key="1">
    <source>
        <dbReference type="EMBL" id="GBM53849.1"/>
    </source>
</evidence>
<dbReference type="EMBL" id="BGPR01001435">
    <property type="protein sequence ID" value="GBM53849.1"/>
    <property type="molecule type" value="Genomic_DNA"/>
</dbReference>
<comment type="caution">
    <text evidence="1">The sequence shown here is derived from an EMBL/GenBank/DDBJ whole genome shotgun (WGS) entry which is preliminary data.</text>
</comment>
<name>A0A4Y2GM48_ARAVE</name>
<evidence type="ECO:0008006" key="3">
    <source>
        <dbReference type="Google" id="ProtNLM"/>
    </source>
</evidence>
<sequence>MGLYLDPRLSFKNHIKKALNKATITSKQLASLVARWSTLPIRHKHLLYKAIIRPVLMNGSQVWGSTSQTNTKKLQVSQKKQLMHIVNAP</sequence>
<organism evidence="1 2">
    <name type="scientific">Araneus ventricosus</name>
    <name type="common">Orbweaver spider</name>
    <name type="synonym">Epeira ventricosa</name>
    <dbReference type="NCBI Taxonomy" id="182803"/>
    <lineage>
        <taxon>Eukaryota</taxon>
        <taxon>Metazoa</taxon>
        <taxon>Ecdysozoa</taxon>
        <taxon>Arthropoda</taxon>
        <taxon>Chelicerata</taxon>
        <taxon>Arachnida</taxon>
        <taxon>Araneae</taxon>
        <taxon>Araneomorphae</taxon>
        <taxon>Entelegynae</taxon>
        <taxon>Araneoidea</taxon>
        <taxon>Araneidae</taxon>
        <taxon>Araneus</taxon>
    </lineage>
</organism>
<reference evidence="1 2" key="1">
    <citation type="journal article" date="2019" name="Sci. Rep.">
        <title>Orb-weaving spider Araneus ventricosus genome elucidates the spidroin gene catalogue.</title>
        <authorList>
            <person name="Kono N."/>
            <person name="Nakamura H."/>
            <person name="Ohtoshi R."/>
            <person name="Moran D.A.P."/>
            <person name="Shinohara A."/>
            <person name="Yoshida Y."/>
            <person name="Fujiwara M."/>
            <person name="Mori M."/>
            <person name="Tomita M."/>
            <person name="Arakawa K."/>
        </authorList>
    </citation>
    <scope>NUCLEOTIDE SEQUENCE [LARGE SCALE GENOMIC DNA]</scope>
</reference>